<dbReference type="InterPro" id="IPR001036">
    <property type="entry name" value="Acrflvin-R"/>
</dbReference>
<dbReference type="GO" id="GO:0005886">
    <property type="term" value="C:plasma membrane"/>
    <property type="evidence" value="ECO:0007669"/>
    <property type="project" value="TreeGrafter"/>
</dbReference>
<dbReference type="SUPFAM" id="SSF82714">
    <property type="entry name" value="Multidrug efflux transporter AcrB TolC docking domain, DN and DC subdomains"/>
    <property type="match status" value="1"/>
</dbReference>
<dbReference type="PANTHER" id="PTHR32063">
    <property type="match status" value="1"/>
</dbReference>
<protein>
    <submittedName>
        <fullName evidence="2">Acriflavin resistance protein</fullName>
    </submittedName>
</protein>
<name>J9G4G0_9ZZZZ</name>
<dbReference type="InterPro" id="IPR027463">
    <property type="entry name" value="AcrB_DN_DC_subdom"/>
</dbReference>
<dbReference type="PANTHER" id="PTHR32063:SF0">
    <property type="entry name" value="SWARMING MOTILITY PROTEIN SWRC"/>
    <property type="match status" value="1"/>
</dbReference>
<dbReference type="AlphaFoldDB" id="J9G4G0"/>
<dbReference type="Pfam" id="PF00873">
    <property type="entry name" value="ACR_tran"/>
    <property type="match status" value="1"/>
</dbReference>
<proteinExistence type="predicted"/>
<dbReference type="EMBL" id="AMCI01005152">
    <property type="protein sequence ID" value="EJW96702.1"/>
    <property type="molecule type" value="Genomic_DNA"/>
</dbReference>
<dbReference type="GO" id="GO:0042910">
    <property type="term" value="F:xenobiotic transmembrane transporter activity"/>
    <property type="evidence" value="ECO:0007669"/>
    <property type="project" value="TreeGrafter"/>
</dbReference>
<organism evidence="2">
    <name type="scientific">gut metagenome</name>
    <dbReference type="NCBI Taxonomy" id="749906"/>
    <lineage>
        <taxon>unclassified sequences</taxon>
        <taxon>metagenomes</taxon>
        <taxon>organismal metagenomes</taxon>
    </lineage>
</organism>
<accession>J9G4G0</accession>
<dbReference type="Gene3D" id="3.30.70.1320">
    <property type="entry name" value="Multidrug efflux transporter AcrB pore domain like"/>
    <property type="match status" value="1"/>
</dbReference>
<evidence type="ECO:0000256" key="1">
    <source>
        <dbReference type="SAM" id="Coils"/>
    </source>
</evidence>
<feature type="coiled-coil region" evidence="1">
    <location>
        <begin position="17"/>
        <end position="107"/>
    </location>
</feature>
<comment type="caution">
    <text evidence="2">The sequence shown here is derived from an EMBL/GenBank/DDBJ whole genome shotgun (WGS) entry which is preliminary data.</text>
</comment>
<dbReference type="Gene3D" id="3.30.2090.10">
    <property type="entry name" value="Multidrug efflux transporter AcrB TolC docking domain, DN and DC subdomains"/>
    <property type="match status" value="1"/>
</dbReference>
<sequence length="252" mass="27312">AKLDELTMQQEPLDTKKQQISLRLEQIDTALANLETELMTAGMLADKAQEGLKAAQDAYQKMEASKMQASVGFSSSAAKMSTTENALAQSESQLQSATEQFNHAREEALKKADLSTLLTKEMVSNLILAQNFSMPAGYLYQDQEACLLKVGEGIQDIDQLQNTLLMRMDGVGDIRLGDVAQVTMLDTAGESYAKVNGSPAVLVSIQKGSTASTSAVSKAVNSAFRELEEKYPGLHITSLMDQGDYIKMTVNT</sequence>
<gene>
    <name evidence="2" type="ORF">EVA_15191</name>
</gene>
<dbReference type="SUPFAM" id="SSF82693">
    <property type="entry name" value="Multidrug efflux transporter AcrB pore domain, PN1, PN2, PC1 and PC2 subdomains"/>
    <property type="match status" value="1"/>
</dbReference>
<evidence type="ECO:0000313" key="2">
    <source>
        <dbReference type="EMBL" id="EJW96702.1"/>
    </source>
</evidence>
<feature type="non-terminal residue" evidence="2">
    <location>
        <position position="1"/>
    </location>
</feature>
<feature type="non-terminal residue" evidence="2">
    <location>
        <position position="252"/>
    </location>
</feature>
<keyword evidence="1" id="KW-0175">Coiled coil</keyword>
<reference evidence="2" key="1">
    <citation type="journal article" date="2012" name="PLoS ONE">
        <title>Gene sets for utilization of primary and secondary nutrition supplies in the distal gut of endangered iberian lynx.</title>
        <authorList>
            <person name="Alcaide M."/>
            <person name="Messina E."/>
            <person name="Richter M."/>
            <person name="Bargiela R."/>
            <person name="Peplies J."/>
            <person name="Huws S.A."/>
            <person name="Newbold C.J."/>
            <person name="Golyshin P.N."/>
            <person name="Simon M.A."/>
            <person name="Lopez G."/>
            <person name="Yakimov M.M."/>
            <person name="Ferrer M."/>
        </authorList>
    </citation>
    <scope>NUCLEOTIDE SEQUENCE</scope>
</reference>